<gene>
    <name evidence="1" type="ORF">UFOPK3376_00996</name>
</gene>
<accession>A0A6J7DXU7</accession>
<dbReference type="AlphaFoldDB" id="A0A6J7DXU7"/>
<dbReference type="EMBL" id="CAFBLP010000019">
    <property type="protein sequence ID" value="CAB4873800.1"/>
    <property type="molecule type" value="Genomic_DNA"/>
</dbReference>
<evidence type="ECO:0000313" key="1">
    <source>
        <dbReference type="EMBL" id="CAB4873800.1"/>
    </source>
</evidence>
<sequence length="146" mass="15409">MHVSAHGRVPRARIDPILTAQQALAVFGLAMSYPLVPETLVLFLDSGRCGHELVSVSGTDDPFHVVDVAETMALSACASTDIAGLVIATVRPGDGGGLLPGDDQLWFEAADVVEEFGLTLIDWLVIGSGCAQSPRQVLGIPSRWTE</sequence>
<organism evidence="1">
    <name type="scientific">freshwater metagenome</name>
    <dbReference type="NCBI Taxonomy" id="449393"/>
    <lineage>
        <taxon>unclassified sequences</taxon>
        <taxon>metagenomes</taxon>
        <taxon>ecological metagenomes</taxon>
    </lineage>
</organism>
<protein>
    <submittedName>
        <fullName evidence="1">Unannotated protein</fullName>
    </submittedName>
</protein>
<proteinExistence type="predicted"/>
<reference evidence="1" key="1">
    <citation type="submission" date="2020-05" db="EMBL/GenBank/DDBJ databases">
        <authorList>
            <person name="Chiriac C."/>
            <person name="Salcher M."/>
            <person name="Ghai R."/>
            <person name="Kavagutti S V."/>
        </authorList>
    </citation>
    <scope>NUCLEOTIDE SEQUENCE</scope>
</reference>
<name>A0A6J7DXU7_9ZZZZ</name>